<dbReference type="Proteomes" id="UP000295662">
    <property type="component" value="Unassembled WGS sequence"/>
</dbReference>
<reference evidence="2 3" key="1">
    <citation type="submission" date="2019-03" db="EMBL/GenBank/DDBJ databases">
        <title>Genomic Encyclopedia of Archaeal and Bacterial Type Strains, Phase II (KMG-II): from individual species to whole genera.</title>
        <authorList>
            <person name="Goeker M."/>
        </authorList>
    </citation>
    <scope>NUCLEOTIDE SEQUENCE [LARGE SCALE GENOMIC DNA]</scope>
    <source>
        <strain evidence="2 3">ATCC 25309</strain>
    </source>
</reference>
<dbReference type="AlphaFoldDB" id="A0A4R7SS37"/>
<keyword evidence="1" id="KW-0732">Signal</keyword>
<feature type="signal peptide" evidence="1">
    <location>
        <begin position="1"/>
        <end position="30"/>
    </location>
</feature>
<accession>A0A4R7SS37</accession>
<dbReference type="RefSeq" id="WP_133793258.1">
    <property type="nucleotide sequence ID" value="NZ_SOCA01000001.1"/>
</dbReference>
<name>A0A4R7SS37_9BACT</name>
<protein>
    <recommendedName>
        <fullName evidence="4">PepSY domain-containing protein</fullName>
    </recommendedName>
</protein>
<organism evidence="2 3">
    <name type="scientific">Prosthecobacter fusiformis</name>
    <dbReference type="NCBI Taxonomy" id="48464"/>
    <lineage>
        <taxon>Bacteria</taxon>
        <taxon>Pseudomonadati</taxon>
        <taxon>Verrucomicrobiota</taxon>
        <taxon>Verrucomicrobiia</taxon>
        <taxon>Verrucomicrobiales</taxon>
        <taxon>Verrucomicrobiaceae</taxon>
        <taxon>Prosthecobacter</taxon>
    </lineage>
</organism>
<feature type="chain" id="PRO_5020628650" description="PepSY domain-containing protein" evidence="1">
    <location>
        <begin position="31"/>
        <end position="96"/>
    </location>
</feature>
<dbReference type="SUPFAM" id="SSF160574">
    <property type="entry name" value="BT0923-like"/>
    <property type="match status" value="1"/>
</dbReference>
<keyword evidence="3" id="KW-1185">Reference proteome</keyword>
<dbReference type="EMBL" id="SOCA01000001">
    <property type="protein sequence ID" value="TDU81296.1"/>
    <property type="molecule type" value="Genomic_DNA"/>
</dbReference>
<evidence type="ECO:0000256" key="1">
    <source>
        <dbReference type="SAM" id="SignalP"/>
    </source>
</evidence>
<sequence>MNTAFIREIRAGLLALAIAACVLCLSPAHAGDDVKMENLPPAIPLAILDRFPDALFVKAEAETDDGKVKYEVEIKTQGKTLEVEILADGRILKVDD</sequence>
<dbReference type="Gene3D" id="3.10.450.40">
    <property type="match status" value="1"/>
</dbReference>
<dbReference type="OrthoDB" id="8546176at2"/>
<proteinExistence type="predicted"/>
<evidence type="ECO:0008006" key="4">
    <source>
        <dbReference type="Google" id="ProtNLM"/>
    </source>
</evidence>
<dbReference type="PROSITE" id="PS51257">
    <property type="entry name" value="PROKAR_LIPOPROTEIN"/>
    <property type="match status" value="1"/>
</dbReference>
<evidence type="ECO:0000313" key="3">
    <source>
        <dbReference type="Proteomes" id="UP000295662"/>
    </source>
</evidence>
<gene>
    <name evidence="2" type="ORF">EI77_00599</name>
</gene>
<evidence type="ECO:0000313" key="2">
    <source>
        <dbReference type="EMBL" id="TDU81296.1"/>
    </source>
</evidence>
<comment type="caution">
    <text evidence="2">The sequence shown here is derived from an EMBL/GenBank/DDBJ whole genome shotgun (WGS) entry which is preliminary data.</text>
</comment>